<dbReference type="Proteomes" id="UP000717364">
    <property type="component" value="Unassembled WGS sequence"/>
</dbReference>
<evidence type="ECO:0000313" key="2">
    <source>
        <dbReference type="Proteomes" id="UP000717364"/>
    </source>
</evidence>
<organism evidence="1 2">
    <name type="scientific">Leptothoe spongobia TAU-MAC 1115</name>
    <dbReference type="NCBI Taxonomy" id="1967444"/>
    <lineage>
        <taxon>Bacteria</taxon>
        <taxon>Bacillati</taxon>
        <taxon>Cyanobacteriota</taxon>
        <taxon>Cyanophyceae</taxon>
        <taxon>Nodosilineales</taxon>
        <taxon>Cymatolegaceae</taxon>
        <taxon>Leptothoe</taxon>
        <taxon>Leptothoe spongobia</taxon>
    </lineage>
</organism>
<dbReference type="AlphaFoldDB" id="A0A947GS34"/>
<keyword evidence="2" id="KW-1185">Reference proteome</keyword>
<reference evidence="1" key="2">
    <citation type="journal article" date="2021" name="Mar. Drugs">
        <title>Genome Reduction and Secondary Metabolism of the Marine Sponge-Associated Cyanobacterium Leptothoe.</title>
        <authorList>
            <person name="Konstantinou D."/>
            <person name="Popin R.V."/>
            <person name="Fewer D.P."/>
            <person name="Sivonen K."/>
            <person name="Gkelis S."/>
        </authorList>
    </citation>
    <scope>NUCLEOTIDE SEQUENCE</scope>
    <source>
        <strain evidence="1">TAU-MAC 1115</strain>
    </source>
</reference>
<dbReference type="RefSeq" id="WP_215610848.1">
    <property type="nucleotide sequence ID" value="NZ_JADOES010000059.1"/>
</dbReference>
<name>A0A947GS34_9CYAN</name>
<reference evidence="1" key="1">
    <citation type="submission" date="2020-11" db="EMBL/GenBank/DDBJ databases">
        <authorList>
            <person name="Konstantinou D."/>
            <person name="Gkelis S."/>
            <person name="Popin R."/>
            <person name="Fewer D."/>
            <person name="Sivonen K."/>
        </authorList>
    </citation>
    <scope>NUCLEOTIDE SEQUENCE</scope>
    <source>
        <strain evidence="1">TAU-MAC 1115</strain>
    </source>
</reference>
<dbReference type="EMBL" id="JADOES010000059">
    <property type="protein sequence ID" value="MBT9317786.1"/>
    <property type="molecule type" value="Genomic_DNA"/>
</dbReference>
<evidence type="ECO:0000313" key="1">
    <source>
        <dbReference type="EMBL" id="MBT9317786.1"/>
    </source>
</evidence>
<gene>
    <name evidence="1" type="ORF">IXB50_20400</name>
</gene>
<protein>
    <submittedName>
        <fullName evidence="1">Uncharacterized protein</fullName>
    </submittedName>
</protein>
<comment type="caution">
    <text evidence="1">The sequence shown here is derived from an EMBL/GenBank/DDBJ whole genome shotgun (WGS) entry which is preliminary data.</text>
</comment>
<accession>A0A947GS34</accession>
<proteinExistence type="predicted"/>
<sequence>MSIDTERLQTLLTRARQLTEAEALADLPSAVADRLQTESATPLVAALGLSDALWIDNPYKGEKGASRAVRVIQRDEALVRALAFYRLKGGTELEKTATFFEETFAASTKHDGQVSYPDVAR</sequence>